<feature type="region of interest" description="Disordered" evidence="1">
    <location>
        <begin position="42"/>
        <end position="68"/>
    </location>
</feature>
<name>A0AAN9FJW3_CROPI</name>
<organism evidence="2 3">
    <name type="scientific">Crotalaria pallida</name>
    <name type="common">Smooth rattlebox</name>
    <name type="synonym">Crotalaria striata</name>
    <dbReference type="NCBI Taxonomy" id="3830"/>
    <lineage>
        <taxon>Eukaryota</taxon>
        <taxon>Viridiplantae</taxon>
        <taxon>Streptophyta</taxon>
        <taxon>Embryophyta</taxon>
        <taxon>Tracheophyta</taxon>
        <taxon>Spermatophyta</taxon>
        <taxon>Magnoliopsida</taxon>
        <taxon>eudicotyledons</taxon>
        <taxon>Gunneridae</taxon>
        <taxon>Pentapetalae</taxon>
        <taxon>rosids</taxon>
        <taxon>fabids</taxon>
        <taxon>Fabales</taxon>
        <taxon>Fabaceae</taxon>
        <taxon>Papilionoideae</taxon>
        <taxon>50 kb inversion clade</taxon>
        <taxon>genistoids sensu lato</taxon>
        <taxon>core genistoids</taxon>
        <taxon>Crotalarieae</taxon>
        <taxon>Crotalaria</taxon>
    </lineage>
</organism>
<comment type="caution">
    <text evidence="2">The sequence shown here is derived from an EMBL/GenBank/DDBJ whole genome shotgun (WGS) entry which is preliminary data.</text>
</comment>
<feature type="compositionally biased region" description="Basic and acidic residues" evidence="1">
    <location>
        <begin position="193"/>
        <end position="205"/>
    </location>
</feature>
<dbReference type="AlphaFoldDB" id="A0AAN9FJW3"/>
<gene>
    <name evidence="2" type="ORF">RIF29_15869</name>
</gene>
<evidence type="ECO:0000313" key="3">
    <source>
        <dbReference type="Proteomes" id="UP001372338"/>
    </source>
</evidence>
<accession>A0AAN9FJW3</accession>
<evidence type="ECO:0000313" key="2">
    <source>
        <dbReference type="EMBL" id="KAK7274770.1"/>
    </source>
</evidence>
<dbReference type="EMBL" id="JAYWIO010000003">
    <property type="protein sequence ID" value="KAK7274770.1"/>
    <property type="molecule type" value="Genomic_DNA"/>
</dbReference>
<feature type="compositionally biased region" description="Polar residues" evidence="1">
    <location>
        <begin position="332"/>
        <end position="343"/>
    </location>
</feature>
<reference evidence="2 3" key="1">
    <citation type="submission" date="2024-01" db="EMBL/GenBank/DDBJ databases">
        <title>The genomes of 5 underutilized Papilionoideae crops provide insights into root nodulation and disease resistanc.</title>
        <authorList>
            <person name="Yuan L."/>
        </authorList>
    </citation>
    <scope>NUCLEOTIDE SEQUENCE [LARGE SCALE GENOMIC DNA]</scope>
    <source>
        <strain evidence="2">ZHUSHIDOU_FW_LH</strain>
        <tissue evidence="2">Leaf</tissue>
    </source>
</reference>
<proteinExistence type="predicted"/>
<sequence>MLGSHISRTTFSSSSSSSSFLLICSQEIQALQGLGGSRIRGATKRRRFKNCTTAPPKPSQSPSPVANDGMLIKETPIISQAIDEIPGKELVVADTPEEIKEDVDGESFHGDWLVVRRKKKGGKEKNKGVSLGRNKEMIGQSIIATTSSRKVEIPNKVTVNEGKVFSGTLLDTHHVVSSSSGPSMRNVKKRARKDGGHKKDNTRDTVHSINVTTMQLNKAKDVPLTSEATPWTRNSVSRIGSSSNGVTHDLQNEIGPGGPMKGFDLGTEIAISSNLLGSFVTQNKKGSNKGHKPPDLTGQQISNASILNDKLLEMGMMHVDRMEEEGQHELLQRSNSTVSTEAH</sequence>
<keyword evidence="3" id="KW-1185">Reference proteome</keyword>
<feature type="region of interest" description="Disordered" evidence="1">
    <location>
        <begin position="324"/>
        <end position="343"/>
    </location>
</feature>
<feature type="region of interest" description="Disordered" evidence="1">
    <location>
        <begin position="175"/>
        <end position="205"/>
    </location>
</feature>
<evidence type="ECO:0000256" key="1">
    <source>
        <dbReference type="SAM" id="MobiDB-lite"/>
    </source>
</evidence>
<protein>
    <submittedName>
        <fullName evidence="2">Uncharacterized protein</fullName>
    </submittedName>
</protein>
<dbReference type="Proteomes" id="UP001372338">
    <property type="component" value="Unassembled WGS sequence"/>
</dbReference>